<dbReference type="Proteomes" id="UP000327157">
    <property type="component" value="Chromosome 8"/>
</dbReference>
<sequence length="117" mass="12560">MLAAGHTNKLGPNGVRVGCIGQPNDIQSEMHAYCNATGRDLGLERLLCSPAYKASYKLAIECRLVADASLVSGWLTGWVKLLQAAVKWAGVGKTRKAKVQQHGLLEADHGMDEAQQC</sequence>
<protein>
    <submittedName>
        <fullName evidence="1">Uncharacterized protein</fullName>
    </submittedName>
</protein>
<dbReference type="EMBL" id="SMOL01000148">
    <property type="protein sequence ID" value="KAB2629356.1"/>
    <property type="molecule type" value="Genomic_DNA"/>
</dbReference>
<comment type="caution">
    <text evidence="1">The sequence shown here is derived from an EMBL/GenBank/DDBJ whole genome shotgun (WGS) entry which is preliminary data.</text>
</comment>
<organism evidence="1 2">
    <name type="scientific">Pyrus ussuriensis x Pyrus communis</name>
    <dbReference type="NCBI Taxonomy" id="2448454"/>
    <lineage>
        <taxon>Eukaryota</taxon>
        <taxon>Viridiplantae</taxon>
        <taxon>Streptophyta</taxon>
        <taxon>Embryophyta</taxon>
        <taxon>Tracheophyta</taxon>
        <taxon>Spermatophyta</taxon>
        <taxon>Magnoliopsida</taxon>
        <taxon>eudicotyledons</taxon>
        <taxon>Gunneridae</taxon>
        <taxon>Pentapetalae</taxon>
        <taxon>rosids</taxon>
        <taxon>fabids</taxon>
        <taxon>Rosales</taxon>
        <taxon>Rosaceae</taxon>
        <taxon>Amygdaloideae</taxon>
        <taxon>Maleae</taxon>
        <taxon>Pyrus</taxon>
    </lineage>
</organism>
<evidence type="ECO:0000313" key="2">
    <source>
        <dbReference type="Proteomes" id="UP000327157"/>
    </source>
</evidence>
<reference evidence="1 2" key="1">
    <citation type="submission" date="2019-09" db="EMBL/GenBank/DDBJ databases">
        <authorList>
            <person name="Ou C."/>
        </authorList>
    </citation>
    <scope>NUCLEOTIDE SEQUENCE [LARGE SCALE GENOMIC DNA]</scope>
    <source>
        <strain evidence="1">S2</strain>
        <tissue evidence="1">Leaf</tissue>
    </source>
</reference>
<accession>A0A5N5HN43</accession>
<gene>
    <name evidence="1" type="ORF">D8674_034151</name>
</gene>
<reference evidence="2" key="2">
    <citation type="submission" date="2019-10" db="EMBL/GenBank/DDBJ databases">
        <title>A de novo genome assembly of a pear dwarfing rootstock.</title>
        <authorList>
            <person name="Wang F."/>
            <person name="Wang J."/>
            <person name="Li S."/>
            <person name="Zhang Y."/>
            <person name="Fang M."/>
            <person name="Ma L."/>
            <person name="Zhao Y."/>
            <person name="Jiang S."/>
        </authorList>
    </citation>
    <scope>NUCLEOTIDE SEQUENCE [LARGE SCALE GENOMIC DNA]</scope>
</reference>
<name>A0A5N5HN43_9ROSA</name>
<dbReference type="AlphaFoldDB" id="A0A5N5HN43"/>
<proteinExistence type="predicted"/>
<keyword evidence="2" id="KW-1185">Reference proteome</keyword>
<reference evidence="1 2" key="3">
    <citation type="submission" date="2019-11" db="EMBL/GenBank/DDBJ databases">
        <title>A de novo genome assembly of a pear dwarfing rootstock.</title>
        <authorList>
            <person name="Wang F."/>
            <person name="Wang J."/>
            <person name="Li S."/>
            <person name="Zhang Y."/>
            <person name="Fang M."/>
            <person name="Ma L."/>
            <person name="Zhao Y."/>
            <person name="Jiang S."/>
        </authorList>
    </citation>
    <scope>NUCLEOTIDE SEQUENCE [LARGE SCALE GENOMIC DNA]</scope>
    <source>
        <strain evidence="1">S2</strain>
        <tissue evidence="1">Leaf</tissue>
    </source>
</reference>
<evidence type="ECO:0000313" key="1">
    <source>
        <dbReference type="EMBL" id="KAB2629356.1"/>
    </source>
</evidence>